<dbReference type="EMBL" id="KY549659">
    <property type="protein sequence ID" value="AQT27913.1"/>
    <property type="molecule type" value="Genomic_DNA"/>
</dbReference>
<proteinExistence type="predicted"/>
<evidence type="ECO:0000313" key="2">
    <source>
        <dbReference type="Proteomes" id="UP000241311"/>
    </source>
</evidence>
<evidence type="ECO:0008006" key="3">
    <source>
        <dbReference type="Google" id="ProtNLM"/>
    </source>
</evidence>
<sequence>MKPVSEMAYHPMSEQVVDILCTKTQNQERLFFRVVLAYYWAQIASSMRAEIHGFDRGSLPINIYALNLSPSGTGKGYSTSLIEREIVNQFRENFLEYTFPEIAEQHLLELAHKRATRKSTADFTVDPNDELNAVRKEFDSLGSLLFSFDSGTTPAVKQMRHKLLMGNAGAVNLQIDEVGANLVGQTEVLDTFLELYDLGMVKEKLVKSTSENVRHERLTGTTPTNMLLFGTPTKLFDGDITERRLNDMLEMGYARRCLFGFVIGSKKKAGVTAEEMMAQMFNAAGNNFIEDLSTQLGRLADVANVRKKVFIPEPVCLELLRYRLLCEERGAEYSEHESVKKSEMDHRYFKTLKLAAAYAFIDESAVITQDHLENAIKLVEESGEAFAKLMTPERPYVKLAKYLSATKNEVTLADLDEDLPYFRGGRNQKDEMITMATAWGYKNNVIIKKSFNDGIQFLRGETLKKTDLAEMILAYTQNQDMTTGYQARRAPFDKLHQMVTTDGVHWLNHHVASGYRNEENAIPGFNLIVLDIDGTMQLSTAKLLLQGQKALFYTTKRHTDQTNRFRIIMPANYELYMDAKEYKEFMTNVIEGLPFEVDESCKHRCKKWLSNKGHFEYQDGEMFDVLPFIPKTSKNEDRKELLGSQQQLDNLERWVINNTGDGNRNNMLLRYATILIDAGFDFEGIRARVIDLNNKLPDKLDEAEINGSIMITVSKKLAHP</sequence>
<name>A0A2P0N9U7_9CAUD</name>
<organism evidence="1 2">
    <name type="scientific">Pectobacterium phage vB_PatP_CB4</name>
    <dbReference type="NCBI Taxonomy" id="1958919"/>
    <lineage>
        <taxon>Viruses</taxon>
        <taxon>Duplodnaviria</taxon>
        <taxon>Heunggongvirae</taxon>
        <taxon>Uroviricota</taxon>
        <taxon>Caudoviricetes</taxon>
        <taxon>Schitoviridae</taxon>
        <taxon>Cbunavirus</taxon>
        <taxon>Cbunavirus CB4</taxon>
    </lineage>
</organism>
<dbReference type="Proteomes" id="UP000241311">
    <property type="component" value="Segment"/>
</dbReference>
<protein>
    <recommendedName>
        <fullName evidence="3">DUF3987 domain-containing protein</fullName>
    </recommendedName>
</protein>
<gene>
    <name evidence="1" type="ORF">CB4_71</name>
</gene>
<evidence type="ECO:0000313" key="1">
    <source>
        <dbReference type="EMBL" id="AQT27913.1"/>
    </source>
</evidence>
<reference evidence="1 2" key="1">
    <citation type="submission" date="2017-01" db="EMBL/GenBank/DDBJ databases">
        <title>Isolation and characterization of Pectobacterium phages.</title>
        <authorList>
            <person name="Buttimer C.T.H."/>
            <person name="Lucid A."/>
            <person name="Coffey A."/>
        </authorList>
    </citation>
    <scope>NUCLEOTIDE SEQUENCE [LARGE SCALE GENOMIC DNA]</scope>
</reference>
<accession>A0A2P0N9U7</accession>
<keyword evidence="2" id="KW-1185">Reference proteome</keyword>